<protein>
    <recommendedName>
        <fullName evidence="7">Ribosome biogenesis protein SLX9</fullName>
    </recommendedName>
</protein>
<keyword evidence="3" id="KW-0539">Nucleus</keyword>
<evidence type="ECO:0000313" key="5">
    <source>
        <dbReference type="EMBL" id="KAJ6630912.1"/>
    </source>
</evidence>
<comment type="caution">
    <text evidence="5">The sequence shown here is derived from an EMBL/GenBank/DDBJ whole genome shotgun (WGS) entry which is preliminary data.</text>
</comment>
<dbReference type="EMBL" id="WJQU01002744">
    <property type="protein sequence ID" value="KAJ6630912.1"/>
    <property type="molecule type" value="Genomic_DNA"/>
</dbReference>
<comment type="subcellular location">
    <subcellularLocation>
        <location evidence="1">Nucleus</location>
        <location evidence="1">Nucleolus</location>
    </subcellularLocation>
</comment>
<dbReference type="GO" id="GO:0030686">
    <property type="term" value="C:90S preribosome"/>
    <property type="evidence" value="ECO:0007669"/>
    <property type="project" value="InterPro"/>
</dbReference>
<dbReference type="AlphaFoldDB" id="A0A9Q0MLY4"/>
<name>A0A9Q0MLY4_9DIPT</name>
<evidence type="ECO:0000256" key="2">
    <source>
        <dbReference type="ARBA" id="ARBA00011022"/>
    </source>
</evidence>
<dbReference type="OrthoDB" id="18703at2759"/>
<keyword evidence="6" id="KW-1185">Reference proteome</keyword>
<evidence type="ECO:0000256" key="3">
    <source>
        <dbReference type="ARBA" id="ARBA00023242"/>
    </source>
</evidence>
<feature type="compositionally biased region" description="Basic residues" evidence="4">
    <location>
        <begin position="82"/>
        <end position="97"/>
    </location>
</feature>
<comment type="similarity">
    <text evidence="2">Belongs to the SLX9 family.</text>
</comment>
<dbReference type="Proteomes" id="UP001151699">
    <property type="component" value="Unassembled WGS sequence"/>
</dbReference>
<evidence type="ECO:0000313" key="6">
    <source>
        <dbReference type="Proteomes" id="UP001151699"/>
    </source>
</evidence>
<dbReference type="Pfam" id="PF15341">
    <property type="entry name" value="SLX9"/>
    <property type="match status" value="1"/>
</dbReference>
<feature type="compositionally biased region" description="Basic and acidic residues" evidence="4">
    <location>
        <begin position="1"/>
        <end position="10"/>
    </location>
</feature>
<evidence type="ECO:0000256" key="1">
    <source>
        <dbReference type="ARBA" id="ARBA00004604"/>
    </source>
</evidence>
<feature type="region of interest" description="Disordered" evidence="4">
    <location>
        <begin position="45"/>
        <end position="100"/>
    </location>
</feature>
<sequence length="211" mass="24035">MGKVKKEGRLFYRKTSKPKDASAVAALPLTESISAFKSTDIKPATATTETINQPQKQSKTKKSTLRQRKENLIQKISVKQSAAKRRNQQKKKTKKQKQQVERVKALTNLNSLKNALPSLNDNLPSLNSLFMLKTCAELKTGVPKFDKKLVVSQVSDEEPKKPTKAMKTRHKKKVFMKRYDYLQKLMSDKEFKKDPPILSFNKTNCDPIQGL</sequence>
<dbReference type="GO" id="GO:0030688">
    <property type="term" value="C:preribosome, small subunit precursor"/>
    <property type="evidence" value="ECO:0007669"/>
    <property type="project" value="InterPro"/>
</dbReference>
<evidence type="ECO:0008006" key="7">
    <source>
        <dbReference type="Google" id="ProtNLM"/>
    </source>
</evidence>
<feature type="compositionally biased region" description="Polar residues" evidence="4">
    <location>
        <begin position="45"/>
        <end position="54"/>
    </location>
</feature>
<dbReference type="GO" id="GO:0005730">
    <property type="term" value="C:nucleolus"/>
    <property type="evidence" value="ECO:0007669"/>
    <property type="project" value="UniProtKB-SubCell"/>
</dbReference>
<organism evidence="5 6">
    <name type="scientific">Pseudolycoriella hygida</name>
    <dbReference type="NCBI Taxonomy" id="35572"/>
    <lineage>
        <taxon>Eukaryota</taxon>
        <taxon>Metazoa</taxon>
        <taxon>Ecdysozoa</taxon>
        <taxon>Arthropoda</taxon>
        <taxon>Hexapoda</taxon>
        <taxon>Insecta</taxon>
        <taxon>Pterygota</taxon>
        <taxon>Neoptera</taxon>
        <taxon>Endopterygota</taxon>
        <taxon>Diptera</taxon>
        <taxon>Nematocera</taxon>
        <taxon>Sciaroidea</taxon>
        <taxon>Sciaridae</taxon>
        <taxon>Pseudolycoriella</taxon>
    </lineage>
</organism>
<gene>
    <name evidence="5" type="ORF">Bhyg_15882</name>
</gene>
<feature type="region of interest" description="Disordered" evidence="4">
    <location>
        <begin position="1"/>
        <end position="22"/>
    </location>
</feature>
<reference evidence="5" key="1">
    <citation type="submission" date="2022-07" db="EMBL/GenBank/DDBJ databases">
        <authorList>
            <person name="Trinca V."/>
            <person name="Uliana J.V.C."/>
            <person name="Torres T.T."/>
            <person name="Ward R.J."/>
            <person name="Monesi N."/>
        </authorList>
    </citation>
    <scope>NUCLEOTIDE SEQUENCE</scope>
    <source>
        <strain evidence="5">HSMRA1968</strain>
        <tissue evidence="5">Whole embryos</tissue>
    </source>
</reference>
<evidence type="ECO:0000256" key="4">
    <source>
        <dbReference type="SAM" id="MobiDB-lite"/>
    </source>
</evidence>
<dbReference type="GO" id="GO:0000462">
    <property type="term" value="P:maturation of SSU-rRNA from tricistronic rRNA transcript (SSU-rRNA, 5.8S rRNA, LSU-rRNA)"/>
    <property type="evidence" value="ECO:0007669"/>
    <property type="project" value="InterPro"/>
</dbReference>
<accession>A0A9Q0MLY4</accession>
<dbReference type="InterPro" id="IPR028160">
    <property type="entry name" value="Slx9-like"/>
</dbReference>
<proteinExistence type="inferred from homology"/>